<dbReference type="EMBL" id="CP025706">
    <property type="protein sequence ID" value="AXB03717.1"/>
    <property type="molecule type" value="Genomic_DNA"/>
</dbReference>
<dbReference type="InterPro" id="IPR036412">
    <property type="entry name" value="HAD-like_sf"/>
</dbReference>
<reference evidence="2" key="1">
    <citation type="journal article" date="2019" name="J Environ">
        <title>Genetic characterization and potential molecular dissemination mechanism of tet (31) gene in Aeromonas caviae from an oxytetracycline wastewater treatment system.</title>
        <authorList>
            <person name="Shi Y."/>
            <person name="Tian Z."/>
            <person name="Leclercq S.O."/>
            <person name="Zhang H."/>
            <person name="Yang M."/>
            <person name="Zhang Y."/>
        </authorList>
    </citation>
    <scope>NUCLEOTIDE SEQUENCE</scope>
    <source>
        <strain evidence="2">T25-39</strain>
    </source>
</reference>
<dbReference type="Gene3D" id="3.40.50.1000">
    <property type="entry name" value="HAD superfamily/HAD-like"/>
    <property type="match status" value="1"/>
</dbReference>
<keyword evidence="1" id="KW-0732">Signal</keyword>
<dbReference type="SUPFAM" id="SSF56784">
    <property type="entry name" value="HAD-like"/>
    <property type="match status" value="1"/>
</dbReference>
<proteinExistence type="predicted"/>
<protein>
    <submittedName>
        <fullName evidence="2">HAD-IIIC family phosphatase</fullName>
    </submittedName>
</protein>
<dbReference type="NCBIfam" id="TIGR01686">
    <property type="entry name" value="FkbH"/>
    <property type="match status" value="1"/>
</dbReference>
<dbReference type="InterPro" id="IPR023214">
    <property type="entry name" value="HAD_sf"/>
</dbReference>
<evidence type="ECO:0000313" key="3">
    <source>
        <dbReference type="Proteomes" id="UP000266778"/>
    </source>
</evidence>
<gene>
    <name evidence="2" type="ORF">C1C91_00445</name>
</gene>
<dbReference type="InterPro" id="IPR010037">
    <property type="entry name" value="FkbH_domain"/>
</dbReference>
<evidence type="ECO:0000313" key="2">
    <source>
        <dbReference type="EMBL" id="AXB03717.1"/>
    </source>
</evidence>
<name>A0A7U6B7P4_AERCA</name>
<feature type="chain" id="PRO_5031327489" evidence="1">
    <location>
        <begin position="20"/>
        <end position="539"/>
    </location>
</feature>
<sequence>MASLSLASTAFLLPGNAAWAPLTSQASLQFCPQGQWQPPTGSDGHVIVWFWEQLLPDTLCLHWHTLDEAALIPEIDDWLAQLLAPLSGSVPCYVGACTLLEEGAAGAVHPWLPQLEARFTQALTRYRLRNLGLGRWLAEQGRRHCSDERNRFLLSCPLSMAGLASLANWIATCRQRAEAPGRKVLVLDCDNTLWGGVIGEDGLAGLALGQDGAGKLYQAFQEAAVYWQRRGVLLALCSKNAPEDVWLVFEQHGAMRLRREQIAAAAIGWEAKSHGLRAIAATLNLGLDALVLWDDSPLERAEVRSVLPQVEVIEPPAEIWAWPGALLAYGGFPRTLTRDDTLRQASYQALADGERLRASADSEQNYLATLALRAALHPLGPDNLARAGQLTQKTNQFNLACRRHEVADIETLAAAGWGWLVSLQDRFAAHGLVGLVLIARVGPELAFLDTLVLSCRVLSRGLEYWLLSEVAEALCAAGVRQMIIGASRAERNAPALAWLESLPLTPCDNPDPTRFPHEHCYALALDALNLPFVEFYRHD</sequence>
<dbReference type="AlphaFoldDB" id="A0A7U6B7P4"/>
<dbReference type="NCBIfam" id="TIGR01681">
    <property type="entry name" value="HAD-SF-IIIC"/>
    <property type="match status" value="1"/>
</dbReference>
<organism evidence="2 3">
    <name type="scientific">Aeromonas caviae</name>
    <name type="common">Aeromonas punctata</name>
    <dbReference type="NCBI Taxonomy" id="648"/>
    <lineage>
        <taxon>Bacteria</taxon>
        <taxon>Pseudomonadati</taxon>
        <taxon>Pseudomonadota</taxon>
        <taxon>Gammaproteobacteria</taxon>
        <taxon>Aeromonadales</taxon>
        <taxon>Aeromonadaceae</taxon>
        <taxon>Aeromonas</taxon>
    </lineage>
</organism>
<accession>A0A7U6B7P4</accession>
<evidence type="ECO:0000256" key="1">
    <source>
        <dbReference type="SAM" id="SignalP"/>
    </source>
</evidence>
<feature type="signal peptide" evidence="1">
    <location>
        <begin position="1"/>
        <end position="19"/>
    </location>
</feature>
<dbReference type="Proteomes" id="UP000266778">
    <property type="component" value="Chromosome"/>
</dbReference>
<dbReference type="InterPro" id="IPR010033">
    <property type="entry name" value="HAD_SF_ppase_IIIC"/>
</dbReference>